<name>A0A1H4B3H9_9BACT</name>
<dbReference type="Proteomes" id="UP000199041">
    <property type="component" value="Unassembled WGS sequence"/>
</dbReference>
<dbReference type="CDD" id="cd06464">
    <property type="entry name" value="ACD_sHsps-like"/>
    <property type="match status" value="1"/>
</dbReference>
<evidence type="ECO:0000259" key="3">
    <source>
        <dbReference type="PROSITE" id="PS01031"/>
    </source>
</evidence>
<evidence type="ECO:0000256" key="1">
    <source>
        <dbReference type="PROSITE-ProRule" id="PRU00285"/>
    </source>
</evidence>
<comment type="similarity">
    <text evidence="1 2">Belongs to the small heat shock protein (HSP20) family.</text>
</comment>
<feature type="domain" description="SHSP" evidence="3">
    <location>
        <begin position="27"/>
        <end position="142"/>
    </location>
</feature>
<sequence length="142" mass="16079">MSTLAKRNYGTLNNLFEEVFGGFPAGNFAKELHVPAVNVKENKEAFELEVAAPGLQKQDFKLNVEDNLLTISYEKQTTAEQKSEDTKIHRQEFSTRSFKRTFTLDEKIDADKIVAKYENGILSVSLPKKEEVKISPKAIEIL</sequence>
<accession>A0A1H4B3H9</accession>
<dbReference type="SUPFAM" id="SSF49764">
    <property type="entry name" value="HSP20-like chaperones"/>
    <property type="match status" value="1"/>
</dbReference>
<dbReference type="EMBL" id="FNQY01000018">
    <property type="protein sequence ID" value="SEA42710.1"/>
    <property type="molecule type" value="Genomic_DNA"/>
</dbReference>
<evidence type="ECO:0000313" key="5">
    <source>
        <dbReference type="Proteomes" id="UP000199041"/>
    </source>
</evidence>
<dbReference type="OrthoDB" id="9814487at2"/>
<protein>
    <submittedName>
        <fullName evidence="4">HSP20 family protein</fullName>
    </submittedName>
</protein>
<dbReference type="STRING" id="551991.SAMN05192529_11825"/>
<keyword evidence="5" id="KW-1185">Reference proteome</keyword>
<evidence type="ECO:0000256" key="2">
    <source>
        <dbReference type="RuleBase" id="RU003616"/>
    </source>
</evidence>
<proteinExistence type="inferred from homology"/>
<gene>
    <name evidence="4" type="ORF">SAMN05192529_11825</name>
</gene>
<reference evidence="4 5" key="1">
    <citation type="submission" date="2016-10" db="EMBL/GenBank/DDBJ databases">
        <authorList>
            <person name="de Groot N.N."/>
        </authorList>
    </citation>
    <scope>NUCLEOTIDE SEQUENCE [LARGE SCALE GENOMIC DNA]</scope>
    <source>
        <strain evidence="4 5">Vu-144</strain>
    </source>
</reference>
<dbReference type="AlphaFoldDB" id="A0A1H4B3H9"/>
<dbReference type="InterPro" id="IPR031107">
    <property type="entry name" value="Small_HSP"/>
</dbReference>
<dbReference type="InterPro" id="IPR002068">
    <property type="entry name" value="A-crystallin/Hsp20_dom"/>
</dbReference>
<organism evidence="4 5">
    <name type="scientific">Arachidicoccus rhizosphaerae</name>
    <dbReference type="NCBI Taxonomy" id="551991"/>
    <lineage>
        <taxon>Bacteria</taxon>
        <taxon>Pseudomonadati</taxon>
        <taxon>Bacteroidota</taxon>
        <taxon>Chitinophagia</taxon>
        <taxon>Chitinophagales</taxon>
        <taxon>Chitinophagaceae</taxon>
        <taxon>Arachidicoccus</taxon>
    </lineage>
</organism>
<dbReference type="Pfam" id="PF00011">
    <property type="entry name" value="HSP20"/>
    <property type="match status" value="1"/>
</dbReference>
<dbReference type="Gene3D" id="2.60.40.790">
    <property type="match status" value="1"/>
</dbReference>
<dbReference type="PROSITE" id="PS01031">
    <property type="entry name" value="SHSP"/>
    <property type="match status" value="1"/>
</dbReference>
<dbReference type="PANTHER" id="PTHR11527">
    <property type="entry name" value="HEAT-SHOCK PROTEIN 20 FAMILY MEMBER"/>
    <property type="match status" value="1"/>
</dbReference>
<dbReference type="InterPro" id="IPR008978">
    <property type="entry name" value="HSP20-like_chaperone"/>
</dbReference>
<evidence type="ECO:0000313" key="4">
    <source>
        <dbReference type="EMBL" id="SEA42710.1"/>
    </source>
</evidence>
<dbReference type="RefSeq" id="WP_091399740.1">
    <property type="nucleotide sequence ID" value="NZ_FNQY01000018.1"/>
</dbReference>